<name>A0ABX4X082_VIBVL</name>
<dbReference type="Pfam" id="PF00534">
    <property type="entry name" value="Glycos_transf_1"/>
    <property type="match status" value="1"/>
</dbReference>
<dbReference type="PANTHER" id="PTHR12526">
    <property type="entry name" value="GLYCOSYLTRANSFERASE"/>
    <property type="match status" value="1"/>
</dbReference>
<dbReference type="RefSeq" id="WP_039468986.1">
    <property type="nucleotide sequence ID" value="NZ_CP016321.1"/>
</dbReference>
<protein>
    <recommendedName>
        <fullName evidence="1">Glycosyl transferase family 1 domain-containing protein</fullName>
    </recommendedName>
</protein>
<reference evidence="2" key="1">
    <citation type="submission" date="2017-12" db="EMBL/GenBank/DDBJ databases">
        <title>FDA dAtabase for Regulatory Grade micrObial Sequences (FDA-ARGOS): Supporting development and validation of Infectious Disease Dx tests.</title>
        <authorList>
            <person name="Hoffmann M."/>
            <person name="Allard M."/>
            <person name="Evans P."/>
            <person name="Brown E."/>
            <person name="Tallon L.J."/>
            <person name="Sadzewicz L."/>
            <person name="Sengamalay N."/>
            <person name="Ott S."/>
            <person name="Godinez A."/>
            <person name="Nagaraj S."/>
            <person name="Vavikolanu K."/>
            <person name="Aluvathingal J."/>
            <person name="Nadendla S."/>
            <person name="Hobson J."/>
            <person name="Sichtig H."/>
        </authorList>
    </citation>
    <scope>NUCLEOTIDE SEQUENCE [LARGE SCALE GENOMIC DNA]</scope>
    <source>
        <strain evidence="2">FDAARGOS_118</strain>
    </source>
</reference>
<evidence type="ECO:0000313" key="2">
    <source>
        <dbReference type="EMBL" id="PNM68987.1"/>
    </source>
</evidence>
<keyword evidence="3" id="KW-1185">Reference proteome</keyword>
<dbReference type="EMBL" id="LOSH02000004">
    <property type="protein sequence ID" value="PNM68987.1"/>
    <property type="molecule type" value="Genomic_DNA"/>
</dbReference>
<feature type="domain" description="Glycosyl transferase family 1" evidence="1">
    <location>
        <begin position="211"/>
        <end position="371"/>
    </location>
</feature>
<dbReference type="SUPFAM" id="SSF53756">
    <property type="entry name" value="UDP-Glycosyltransferase/glycogen phosphorylase"/>
    <property type="match status" value="1"/>
</dbReference>
<proteinExistence type="predicted"/>
<comment type="caution">
    <text evidence="2">The sequence shown here is derived from an EMBL/GenBank/DDBJ whole genome shotgun (WGS) entry which is preliminary data.</text>
</comment>
<dbReference type="InterPro" id="IPR001296">
    <property type="entry name" value="Glyco_trans_1"/>
</dbReference>
<gene>
    <name evidence="2" type="ORF">AL548_023485</name>
</gene>
<organism evidence="2 3">
    <name type="scientific">Vibrio vulnificus</name>
    <dbReference type="NCBI Taxonomy" id="672"/>
    <lineage>
        <taxon>Bacteria</taxon>
        <taxon>Pseudomonadati</taxon>
        <taxon>Pseudomonadota</taxon>
        <taxon>Gammaproteobacteria</taxon>
        <taxon>Vibrionales</taxon>
        <taxon>Vibrionaceae</taxon>
        <taxon>Vibrio</taxon>
    </lineage>
</organism>
<evidence type="ECO:0000313" key="3">
    <source>
        <dbReference type="Proteomes" id="UP000054370"/>
    </source>
</evidence>
<dbReference type="Gene3D" id="3.40.50.2000">
    <property type="entry name" value="Glycogen Phosphorylase B"/>
    <property type="match status" value="2"/>
</dbReference>
<evidence type="ECO:0000259" key="1">
    <source>
        <dbReference type="Pfam" id="PF00534"/>
    </source>
</evidence>
<dbReference type="Proteomes" id="UP000054370">
    <property type="component" value="Unassembled WGS sequence"/>
</dbReference>
<sequence>MKILQVMVHGSAHGYAGGTQKVMVELGNSLSERGHEVTSIYNDISPGELFFRANNGAKIVNLATPNRGKLHLGKKVLREITRPLRKTKFRAFFPDPLHVEKASLLGKPVGEYIEYFKPDVILAYGIQDLNSIVAGRQYFKHTAPIIHMTHCEVDTYYKELTHRDRRNIINCDAIQALTPYFSERFSSLLGREVDFVPNIVTPPNNYAFHSNNKSRYRVMMHSRLDKKKQQHLLIEAFSKICKEYPSWELVIFGGENTKGYLAYLESIVEKAGITDQVTIFPATSEVEQELCKSDIFAFPSVHEEGWGLVLTEAMSVGLPCIGIRDTSAVRFLIESEDAGLLCANDVTDFSEKLKELMSSSELRVRYGANGRMGMEKYYADQVCMSWERLFDRVIEKHSVATR</sequence>
<accession>A0ABX4X082</accession>